<evidence type="ECO:0000313" key="3">
    <source>
        <dbReference type="Proteomes" id="UP001499884"/>
    </source>
</evidence>
<feature type="region of interest" description="Disordered" evidence="1">
    <location>
        <begin position="69"/>
        <end position="102"/>
    </location>
</feature>
<organism evidence="2 3">
    <name type="scientific">Streptomyces tremellae</name>
    <dbReference type="NCBI Taxonomy" id="1124239"/>
    <lineage>
        <taxon>Bacteria</taxon>
        <taxon>Bacillati</taxon>
        <taxon>Actinomycetota</taxon>
        <taxon>Actinomycetes</taxon>
        <taxon>Kitasatosporales</taxon>
        <taxon>Streptomycetaceae</taxon>
        <taxon>Streptomyces</taxon>
    </lineage>
</organism>
<proteinExistence type="predicted"/>
<sequence>MPDQSEPFEKVRRLPEPGTGQPTRAGGHHGLESDPMDLFVLEGLRRGNGMKPADTMLRMIVDISRQEGINQSGGVNSGESPSARATLCASPTADRPAPSPHA</sequence>
<evidence type="ECO:0000256" key="1">
    <source>
        <dbReference type="SAM" id="MobiDB-lite"/>
    </source>
</evidence>
<name>A0ABP7DVB6_9ACTN</name>
<gene>
    <name evidence="2" type="ORF">GCM10023082_04420</name>
</gene>
<accession>A0ABP7DVB6</accession>
<reference evidence="3" key="1">
    <citation type="journal article" date="2019" name="Int. J. Syst. Evol. Microbiol.">
        <title>The Global Catalogue of Microorganisms (GCM) 10K type strain sequencing project: providing services to taxonomists for standard genome sequencing and annotation.</title>
        <authorList>
            <consortium name="The Broad Institute Genomics Platform"/>
            <consortium name="The Broad Institute Genome Sequencing Center for Infectious Disease"/>
            <person name="Wu L."/>
            <person name="Ma J."/>
        </authorList>
    </citation>
    <scope>NUCLEOTIDE SEQUENCE [LARGE SCALE GENOMIC DNA]</scope>
    <source>
        <strain evidence="3">JCM 30846</strain>
    </source>
</reference>
<feature type="region of interest" description="Disordered" evidence="1">
    <location>
        <begin position="1"/>
        <end position="34"/>
    </location>
</feature>
<evidence type="ECO:0000313" key="2">
    <source>
        <dbReference type="EMBL" id="GAA3709603.1"/>
    </source>
</evidence>
<dbReference type="Proteomes" id="UP001499884">
    <property type="component" value="Unassembled WGS sequence"/>
</dbReference>
<keyword evidence="3" id="KW-1185">Reference proteome</keyword>
<comment type="caution">
    <text evidence="2">The sequence shown here is derived from an EMBL/GenBank/DDBJ whole genome shotgun (WGS) entry which is preliminary data.</text>
</comment>
<dbReference type="EMBL" id="BAABEP010000002">
    <property type="protein sequence ID" value="GAA3709603.1"/>
    <property type="molecule type" value="Genomic_DNA"/>
</dbReference>
<evidence type="ECO:0008006" key="4">
    <source>
        <dbReference type="Google" id="ProtNLM"/>
    </source>
</evidence>
<protein>
    <recommendedName>
        <fullName evidence="4">Ketopantoate reductase C-terminal domain-containing protein</fullName>
    </recommendedName>
</protein>
<feature type="compositionally biased region" description="Polar residues" evidence="1">
    <location>
        <begin position="69"/>
        <end position="80"/>
    </location>
</feature>